<name>A0A7S7NPQ1_PALFE</name>
<dbReference type="KEGG" id="pfer:IRI77_32975"/>
<dbReference type="Proteomes" id="UP000593892">
    <property type="component" value="Chromosome"/>
</dbReference>
<gene>
    <name evidence="1" type="ORF">IRI77_32975</name>
</gene>
<sequence>MSTCRRHDVDPQLYLTQLLMNLPSVRLSDLTEWLPDEWKRRQTASPEGQPK</sequence>
<dbReference type="AlphaFoldDB" id="A0A7S7NPQ1"/>
<organism evidence="1 2">
    <name type="scientific">Paludibaculum fermentans</name>
    <dbReference type="NCBI Taxonomy" id="1473598"/>
    <lineage>
        <taxon>Bacteria</taxon>
        <taxon>Pseudomonadati</taxon>
        <taxon>Acidobacteriota</taxon>
        <taxon>Terriglobia</taxon>
        <taxon>Bryobacterales</taxon>
        <taxon>Bryobacteraceae</taxon>
        <taxon>Paludibaculum</taxon>
    </lineage>
</organism>
<dbReference type="RefSeq" id="WP_194449182.1">
    <property type="nucleotide sequence ID" value="NZ_CP063849.1"/>
</dbReference>
<proteinExistence type="predicted"/>
<evidence type="ECO:0000313" key="2">
    <source>
        <dbReference type="Proteomes" id="UP000593892"/>
    </source>
</evidence>
<dbReference type="EMBL" id="CP063849">
    <property type="protein sequence ID" value="QOY87515.1"/>
    <property type="molecule type" value="Genomic_DNA"/>
</dbReference>
<accession>A0A7S7NPQ1</accession>
<keyword evidence="2" id="KW-1185">Reference proteome</keyword>
<reference evidence="1 2" key="1">
    <citation type="submission" date="2020-10" db="EMBL/GenBank/DDBJ databases">
        <title>Complete genome sequence of Paludibaculum fermentans P105T, a facultatively anaerobic acidobacterium capable of dissimilatory Fe(III) reduction.</title>
        <authorList>
            <person name="Dedysh S.N."/>
            <person name="Beletsky A.V."/>
            <person name="Kulichevskaya I.S."/>
            <person name="Mardanov A.V."/>
            <person name="Ravin N.V."/>
        </authorList>
    </citation>
    <scope>NUCLEOTIDE SEQUENCE [LARGE SCALE GENOMIC DNA]</scope>
    <source>
        <strain evidence="1 2">P105</strain>
    </source>
</reference>
<protein>
    <submittedName>
        <fullName evidence="1">Transposase domain-containing protein</fullName>
    </submittedName>
</protein>
<evidence type="ECO:0000313" key="1">
    <source>
        <dbReference type="EMBL" id="QOY87515.1"/>
    </source>
</evidence>